<evidence type="ECO:0000313" key="3">
    <source>
        <dbReference type="Proteomes" id="UP000323866"/>
    </source>
</evidence>
<dbReference type="Proteomes" id="UP000323866">
    <property type="component" value="Unassembled WGS sequence"/>
</dbReference>
<reference evidence="1 3" key="1">
    <citation type="submission" date="2019-07" db="EMBL/GenBank/DDBJ databases">
        <authorList>
            <person name="Qu J.-H."/>
        </authorList>
    </citation>
    <scope>NUCLEOTIDE SEQUENCE [LARGE SCALE GENOMIC DNA]</scope>
    <source>
        <strain evidence="1 3">MDT1-10-3</strain>
    </source>
</reference>
<keyword evidence="4" id="KW-1185">Reference proteome</keyword>
<reference evidence="2 4" key="3">
    <citation type="submission" date="2024-08" db="EMBL/GenBank/DDBJ databases">
        <authorList>
            <person name="Wei W."/>
        </authorList>
    </citation>
    <scope>NUCLEOTIDE SEQUENCE [LARGE SCALE GENOMIC DNA]</scope>
    <source>
        <strain evidence="2 4">XU2</strain>
    </source>
</reference>
<dbReference type="EMBL" id="JBGOGF010000005">
    <property type="protein sequence ID" value="MFA1771634.1"/>
    <property type="molecule type" value="Genomic_DNA"/>
</dbReference>
<name>A0A5M8Q9Q7_9BACT</name>
<dbReference type="RefSeq" id="WP_149099907.1">
    <property type="nucleotide sequence ID" value="NZ_BMMG01000006.1"/>
</dbReference>
<dbReference type="Proteomes" id="UP001570846">
    <property type="component" value="Unassembled WGS sequence"/>
</dbReference>
<reference evidence="1 3" key="2">
    <citation type="submission" date="2019-09" db="EMBL/GenBank/DDBJ databases">
        <title>A bacterium isolated from glacier soil.</title>
        <authorList>
            <person name="Liu Q."/>
        </authorList>
    </citation>
    <scope>NUCLEOTIDE SEQUENCE [LARGE SCALE GENOMIC DNA]</scope>
    <source>
        <strain evidence="1 3">MDT1-10-3</strain>
    </source>
</reference>
<protein>
    <submittedName>
        <fullName evidence="1">Uncharacterized protein</fullName>
    </submittedName>
</protein>
<accession>A0A5M8Q9Q7</accession>
<comment type="caution">
    <text evidence="1">The sequence shown here is derived from an EMBL/GenBank/DDBJ whole genome shotgun (WGS) entry which is preliminary data.</text>
</comment>
<sequence>MEKPNNFLWEDEKYRYLATISLSSAEEKDFEFAYQISLEELKDTIKRHTALSAKAFDLTLYIRLVGGKRADEMLDIRVMIGLSTMGSAFRFPRPMVIQTQGGYYYVQFERETYGKGMFSLVSYTATLDRDMENYIGLLAGKQYGHASFLLIDSGKAFYKAQPITAHFYFAKDLAAFRKEPTPPALGHRIKELPIKPIQEKMKTEEKAIETLYKYTGGNATFDVTVKMNVGYTSSYDFFSKAEELGSLIDRIISGLEEPVAANKVEFDILVYSTLVGSQKLHTTWCRVGIELATVEFPTAKIPFKDLSYRELDLSERKIIRGFRDFPYLT</sequence>
<dbReference type="EMBL" id="VKKZ01000023">
    <property type="protein sequence ID" value="KAA6431888.1"/>
    <property type="molecule type" value="Genomic_DNA"/>
</dbReference>
<evidence type="ECO:0000313" key="2">
    <source>
        <dbReference type="EMBL" id="MFA1771634.1"/>
    </source>
</evidence>
<dbReference type="AlphaFoldDB" id="A0A5M8Q9Q7"/>
<organism evidence="1 3">
    <name type="scientific">Rufibacter glacialis</name>
    <dbReference type="NCBI Taxonomy" id="1259555"/>
    <lineage>
        <taxon>Bacteria</taxon>
        <taxon>Pseudomonadati</taxon>
        <taxon>Bacteroidota</taxon>
        <taxon>Cytophagia</taxon>
        <taxon>Cytophagales</taxon>
        <taxon>Hymenobacteraceae</taxon>
        <taxon>Rufibacter</taxon>
    </lineage>
</organism>
<evidence type="ECO:0000313" key="4">
    <source>
        <dbReference type="Proteomes" id="UP001570846"/>
    </source>
</evidence>
<proteinExistence type="predicted"/>
<evidence type="ECO:0000313" key="1">
    <source>
        <dbReference type="EMBL" id="KAA6431888.1"/>
    </source>
</evidence>
<gene>
    <name evidence="2" type="ORF">ACD591_10050</name>
    <name evidence="1" type="ORF">FOE74_17425</name>
</gene>